<protein>
    <submittedName>
        <fullName evidence="1">Uncharacterized protein</fullName>
    </submittedName>
</protein>
<proteinExistence type="predicted"/>
<comment type="caution">
    <text evidence="1">The sequence shown here is derived from an EMBL/GenBank/DDBJ whole genome shotgun (WGS) entry which is preliminary data.</text>
</comment>
<accession>A0A427NSR5</accession>
<gene>
    <name evidence="1" type="ORF">EGT41_19180</name>
</gene>
<dbReference type="AlphaFoldDB" id="A0A427NSR5"/>
<name>A0A427NSR5_9BURK</name>
<evidence type="ECO:0000313" key="2">
    <source>
        <dbReference type="Proteomes" id="UP000272140"/>
    </source>
</evidence>
<dbReference type="Proteomes" id="UP000272140">
    <property type="component" value="Unassembled WGS sequence"/>
</dbReference>
<evidence type="ECO:0000313" key="1">
    <source>
        <dbReference type="EMBL" id="RSC10560.1"/>
    </source>
</evidence>
<sequence length="68" mass="7737">MLVSPLTATHDATPASHRLAARIVRRRRYRHAGNVPAGVVRPVSVRYARRAMWHRTARSSRCKVFNGM</sequence>
<organism evidence="1 2">
    <name type="scientific">Burkholderia cenocepacia</name>
    <dbReference type="NCBI Taxonomy" id="95486"/>
    <lineage>
        <taxon>Bacteria</taxon>
        <taxon>Pseudomonadati</taxon>
        <taxon>Pseudomonadota</taxon>
        <taxon>Betaproteobacteria</taxon>
        <taxon>Burkholderiales</taxon>
        <taxon>Burkholderiaceae</taxon>
        <taxon>Burkholderia</taxon>
        <taxon>Burkholderia cepacia complex</taxon>
    </lineage>
</organism>
<reference evidence="2" key="1">
    <citation type="submission" date="2018-11" db="EMBL/GenBank/DDBJ databases">
        <title>FDA dAtabase for Regulatory Grade micrObial Sequences (FDA-ARGOS): Supporting development and validation of Infectious Disease Dx tests.</title>
        <authorList>
            <person name="Goldberg B."/>
            <person name="Campos J."/>
            <person name="Tallon L."/>
            <person name="Sadzewicz L."/>
            <person name="Zhao X."/>
            <person name="Vavikolanu K."/>
            <person name="Mehta A."/>
            <person name="Aluvathingal J."/>
            <person name="Nadendla S."/>
            <person name="Geyer C."/>
            <person name="Nandy P."/>
            <person name="Yan Y."/>
            <person name="Sichtig H."/>
        </authorList>
    </citation>
    <scope>NUCLEOTIDE SEQUENCE [LARGE SCALE GENOMIC DNA]</scope>
    <source>
        <strain evidence="2">FDAARGOS_544</strain>
    </source>
</reference>
<dbReference type="EMBL" id="RKIO01000003">
    <property type="protein sequence ID" value="RSC10560.1"/>
    <property type="molecule type" value="Genomic_DNA"/>
</dbReference>